<keyword evidence="6 7" id="KW-0694">RNA-binding</keyword>
<evidence type="ECO:0000256" key="3">
    <source>
        <dbReference type="ARBA" id="ARBA00022722"/>
    </source>
</evidence>
<sequence>MDRSYPNSEKLKSRLTIERLFREGKSVSKYPLRLVFIPIEDSVSKIQVGVSVPKKFFKKAHDRNLIKRRLREAYRHNKSLLIDAAKSPVACMIVYSNSETMSYADITVKIEQLFKKFADLQNEAEAHKIDTSTTE</sequence>
<keyword evidence="5 7" id="KW-0378">Hydrolase</keyword>
<evidence type="ECO:0000256" key="1">
    <source>
        <dbReference type="ARBA" id="ARBA00002663"/>
    </source>
</evidence>
<gene>
    <name evidence="7 10" type="primary">rnpA</name>
    <name evidence="10" type="ORF">G6047_10370</name>
</gene>
<dbReference type="Gene3D" id="3.30.230.10">
    <property type="match status" value="1"/>
</dbReference>
<evidence type="ECO:0000256" key="5">
    <source>
        <dbReference type="ARBA" id="ARBA00022801"/>
    </source>
</evidence>
<evidence type="ECO:0000256" key="9">
    <source>
        <dbReference type="SAM" id="Coils"/>
    </source>
</evidence>
<dbReference type="GO" id="GO:0004526">
    <property type="term" value="F:ribonuclease P activity"/>
    <property type="evidence" value="ECO:0007669"/>
    <property type="project" value="UniProtKB-UniRule"/>
</dbReference>
<evidence type="ECO:0000313" key="11">
    <source>
        <dbReference type="Proteomes" id="UP000712080"/>
    </source>
</evidence>
<dbReference type="Proteomes" id="UP000712080">
    <property type="component" value="Unassembled WGS sequence"/>
</dbReference>
<comment type="similarity">
    <text evidence="7">Belongs to the RnpA family.</text>
</comment>
<evidence type="ECO:0000313" key="10">
    <source>
        <dbReference type="EMBL" id="NMH28437.1"/>
    </source>
</evidence>
<dbReference type="Pfam" id="PF00825">
    <property type="entry name" value="Ribonuclease_P"/>
    <property type="match status" value="1"/>
</dbReference>
<keyword evidence="11" id="KW-1185">Reference proteome</keyword>
<evidence type="ECO:0000256" key="2">
    <source>
        <dbReference type="ARBA" id="ARBA00022694"/>
    </source>
</evidence>
<accession>A0A972JJT8</accession>
<evidence type="ECO:0000256" key="8">
    <source>
        <dbReference type="NCBIfam" id="TIGR00188"/>
    </source>
</evidence>
<dbReference type="HAMAP" id="MF_00227">
    <property type="entry name" value="RNase_P"/>
    <property type="match status" value="1"/>
</dbReference>
<dbReference type="SUPFAM" id="SSF54211">
    <property type="entry name" value="Ribosomal protein S5 domain 2-like"/>
    <property type="match status" value="1"/>
</dbReference>
<dbReference type="GO" id="GO:0030677">
    <property type="term" value="C:ribonuclease P complex"/>
    <property type="evidence" value="ECO:0007669"/>
    <property type="project" value="TreeGrafter"/>
</dbReference>
<dbReference type="PANTHER" id="PTHR33992">
    <property type="entry name" value="RIBONUCLEASE P PROTEIN COMPONENT"/>
    <property type="match status" value="1"/>
</dbReference>
<protein>
    <recommendedName>
        <fullName evidence="7 8">Ribonuclease P protein component</fullName>
        <shortName evidence="7">RNase P protein</shortName>
        <shortName evidence="7">RNaseP protein</shortName>
        <ecNumber evidence="7 8">3.1.26.5</ecNumber>
    </recommendedName>
    <alternativeName>
        <fullName evidence="7">Protein C5</fullName>
    </alternativeName>
</protein>
<dbReference type="PANTHER" id="PTHR33992:SF1">
    <property type="entry name" value="RIBONUCLEASE P PROTEIN COMPONENT"/>
    <property type="match status" value="1"/>
</dbReference>
<evidence type="ECO:0000256" key="4">
    <source>
        <dbReference type="ARBA" id="ARBA00022759"/>
    </source>
</evidence>
<name>A0A972JJT8_9FLAO</name>
<evidence type="ECO:0000256" key="7">
    <source>
        <dbReference type="HAMAP-Rule" id="MF_00227"/>
    </source>
</evidence>
<dbReference type="NCBIfam" id="TIGR00188">
    <property type="entry name" value="rnpA"/>
    <property type="match status" value="1"/>
</dbReference>
<dbReference type="PROSITE" id="PS00648">
    <property type="entry name" value="RIBONUCLEASE_P"/>
    <property type="match status" value="1"/>
</dbReference>
<organism evidence="10 11">
    <name type="scientific">Flavobacterium silvaticum</name>
    <dbReference type="NCBI Taxonomy" id="1852020"/>
    <lineage>
        <taxon>Bacteria</taxon>
        <taxon>Pseudomonadati</taxon>
        <taxon>Bacteroidota</taxon>
        <taxon>Flavobacteriia</taxon>
        <taxon>Flavobacteriales</taxon>
        <taxon>Flavobacteriaceae</taxon>
        <taxon>Flavobacterium</taxon>
    </lineage>
</organism>
<proteinExistence type="inferred from homology"/>
<dbReference type="EMBL" id="JAAMPU010000105">
    <property type="protein sequence ID" value="NMH28437.1"/>
    <property type="molecule type" value="Genomic_DNA"/>
</dbReference>
<dbReference type="GO" id="GO:0001682">
    <property type="term" value="P:tRNA 5'-leader removal"/>
    <property type="evidence" value="ECO:0007669"/>
    <property type="project" value="UniProtKB-UniRule"/>
</dbReference>
<evidence type="ECO:0000256" key="6">
    <source>
        <dbReference type="ARBA" id="ARBA00022884"/>
    </source>
</evidence>
<keyword evidence="2 7" id="KW-0819">tRNA processing</keyword>
<dbReference type="EC" id="3.1.26.5" evidence="7 8"/>
<dbReference type="InterPro" id="IPR020568">
    <property type="entry name" value="Ribosomal_Su5_D2-typ_SF"/>
</dbReference>
<feature type="coiled-coil region" evidence="9">
    <location>
        <begin position="103"/>
        <end position="130"/>
    </location>
</feature>
<dbReference type="InterPro" id="IPR014721">
    <property type="entry name" value="Ribsml_uS5_D2-typ_fold_subgr"/>
</dbReference>
<dbReference type="AlphaFoldDB" id="A0A972JJT8"/>
<reference evidence="10" key="1">
    <citation type="submission" date="2020-02" db="EMBL/GenBank/DDBJ databases">
        <title>Flavobacterium sp. genome.</title>
        <authorList>
            <person name="Jung H.S."/>
            <person name="Baek J.H."/>
            <person name="Jeon C.O."/>
        </authorList>
    </citation>
    <scope>NUCLEOTIDE SEQUENCE</scope>
    <source>
        <strain evidence="10">SE-s28</strain>
    </source>
</reference>
<comment type="catalytic activity">
    <reaction evidence="7">
        <text>Endonucleolytic cleavage of RNA, removing 5'-extranucleotides from tRNA precursor.</text>
        <dbReference type="EC" id="3.1.26.5"/>
    </reaction>
</comment>
<dbReference type="GO" id="GO:0000049">
    <property type="term" value="F:tRNA binding"/>
    <property type="evidence" value="ECO:0007669"/>
    <property type="project" value="UniProtKB-UniRule"/>
</dbReference>
<keyword evidence="3 7" id="KW-0540">Nuclease</keyword>
<keyword evidence="4 7" id="KW-0255">Endonuclease</keyword>
<dbReference type="InterPro" id="IPR000100">
    <property type="entry name" value="RNase_P"/>
</dbReference>
<comment type="function">
    <text evidence="1 7">RNaseP catalyzes the removal of the 5'-leader sequence from pre-tRNA to produce the mature 5'-terminus. It can also cleave other RNA substrates such as 4.5S RNA. The protein component plays an auxiliary but essential role in vivo by binding to the 5'-leader sequence and broadening the substrate specificity of the ribozyme.</text>
</comment>
<comment type="caution">
    <text evidence="10">The sequence shown here is derived from an EMBL/GenBank/DDBJ whole genome shotgun (WGS) entry which is preliminary data.</text>
</comment>
<dbReference type="RefSeq" id="WP_169527534.1">
    <property type="nucleotide sequence ID" value="NZ_JAAMPU010000105.1"/>
</dbReference>
<comment type="subunit">
    <text evidence="7">Consists of a catalytic RNA component (M1 or rnpB) and a protein subunit.</text>
</comment>
<dbReference type="InterPro" id="IPR020539">
    <property type="entry name" value="RNase_P_CS"/>
</dbReference>
<keyword evidence="9" id="KW-0175">Coiled coil</keyword>
<dbReference type="GO" id="GO:0042781">
    <property type="term" value="F:3'-tRNA processing endoribonuclease activity"/>
    <property type="evidence" value="ECO:0007669"/>
    <property type="project" value="TreeGrafter"/>
</dbReference>